<sequence length="243" mass="25138">MNDFRSLHRAGDPLILPNAWDVASARLLAGAGFPAIGTTSLGVAAVNGLPDGEGATDADTLRLVRRIAGLPCHVTVDIERGSVGMAVAVAAAGAAGINVEDAMGPVEPQVRLIRAVKRELPELFVNARTDTHWQRAGDLAETLRRVRAYADAGADGIFVPGLREPADIAAVVRAVDLPVNVLHDPCGPTLAELTALGVRRVSTGSLLFRVALAATVEAARAVRDGTPVRATGLPSYAEIAAAP</sequence>
<evidence type="ECO:0000313" key="2">
    <source>
        <dbReference type="Proteomes" id="UP001595912"/>
    </source>
</evidence>
<gene>
    <name evidence="1" type="ORF">ACFPIJ_20940</name>
</gene>
<dbReference type="EMBL" id="JBHSIU010000020">
    <property type="protein sequence ID" value="MFC5000294.1"/>
    <property type="molecule type" value="Genomic_DNA"/>
</dbReference>
<dbReference type="Pfam" id="PF13714">
    <property type="entry name" value="PEP_mutase"/>
    <property type="match status" value="1"/>
</dbReference>
<evidence type="ECO:0000313" key="1">
    <source>
        <dbReference type="EMBL" id="MFC5000294.1"/>
    </source>
</evidence>
<dbReference type="PANTHER" id="PTHR42905">
    <property type="entry name" value="PHOSPHOENOLPYRUVATE CARBOXYLASE"/>
    <property type="match status" value="1"/>
</dbReference>
<dbReference type="GO" id="GO:0016829">
    <property type="term" value="F:lyase activity"/>
    <property type="evidence" value="ECO:0007669"/>
    <property type="project" value="UniProtKB-KW"/>
</dbReference>
<dbReference type="SUPFAM" id="SSF51621">
    <property type="entry name" value="Phosphoenolpyruvate/pyruvate domain"/>
    <property type="match status" value="1"/>
</dbReference>
<proteinExistence type="predicted"/>
<dbReference type="CDD" id="cd00377">
    <property type="entry name" value="ICL_PEPM"/>
    <property type="match status" value="1"/>
</dbReference>
<dbReference type="InterPro" id="IPR040442">
    <property type="entry name" value="Pyrv_kinase-like_dom_sf"/>
</dbReference>
<dbReference type="Gene3D" id="3.20.20.60">
    <property type="entry name" value="Phosphoenolpyruvate-binding domains"/>
    <property type="match status" value="1"/>
</dbReference>
<protein>
    <submittedName>
        <fullName evidence="1">Isocitrate lyase/phosphoenolpyruvate mutase family protein</fullName>
    </submittedName>
</protein>
<name>A0ABV9VX77_9ACTN</name>
<accession>A0ABV9VX77</accession>
<keyword evidence="1" id="KW-0456">Lyase</keyword>
<comment type="caution">
    <text evidence="1">The sequence shown here is derived from an EMBL/GenBank/DDBJ whole genome shotgun (WGS) entry which is preliminary data.</text>
</comment>
<dbReference type="RefSeq" id="WP_380116860.1">
    <property type="nucleotide sequence ID" value="NZ_JBHSIU010000020.1"/>
</dbReference>
<dbReference type="PANTHER" id="PTHR42905:SF16">
    <property type="entry name" value="CARBOXYPHOSPHONOENOLPYRUVATE PHOSPHONOMUTASE-LIKE PROTEIN (AFU_ORTHOLOGUE AFUA_5G07230)"/>
    <property type="match status" value="1"/>
</dbReference>
<dbReference type="Proteomes" id="UP001595912">
    <property type="component" value="Unassembled WGS sequence"/>
</dbReference>
<keyword evidence="2" id="KW-1185">Reference proteome</keyword>
<dbReference type="InterPro" id="IPR015813">
    <property type="entry name" value="Pyrv/PenolPyrv_kinase-like_dom"/>
</dbReference>
<dbReference type="InterPro" id="IPR039556">
    <property type="entry name" value="ICL/PEPM"/>
</dbReference>
<reference evidence="2" key="1">
    <citation type="journal article" date="2019" name="Int. J. Syst. Evol. Microbiol.">
        <title>The Global Catalogue of Microorganisms (GCM) 10K type strain sequencing project: providing services to taxonomists for standard genome sequencing and annotation.</title>
        <authorList>
            <consortium name="The Broad Institute Genomics Platform"/>
            <consortium name="The Broad Institute Genome Sequencing Center for Infectious Disease"/>
            <person name="Wu L."/>
            <person name="Ma J."/>
        </authorList>
    </citation>
    <scope>NUCLEOTIDE SEQUENCE [LARGE SCALE GENOMIC DNA]</scope>
    <source>
        <strain evidence="2">CGMCC 4.7152</strain>
    </source>
</reference>
<organism evidence="1 2">
    <name type="scientific">Dactylosporangium cerinum</name>
    <dbReference type="NCBI Taxonomy" id="1434730"/>
    <lineage>
        <taxon>Bacteria</taxon>
        <taxon>Bacillati</taxon>
        <taxon>Actinomycetota</taxon>
        <taxon>Actinomycetes</taxon>
        <taxon>Micromonosporales</taxon>
        <taxon>Micromonosporaceae</taxon>
        <taxon>Dactylosporangium</taxon>
    </lineage>
</organism>